<dbReference type="RefSeq" id="WP_058286545.1">
    <property type="nucleotide sequence ID" value="NZ_CP041159.1"/>
</dbReference>
<dbReference type="AlphaFoldDB" id="A0A0P1HAX3"/>
<dbReference type="EMBL" id="CYSR01000027">
    <property type="protein sequence ID" value="CUI00462.1"/>
    <property type="molecule type" value="Genomic_DNA"/>
</dbReference>
<reference evidence="2 4" key="1">
    <citation type="submission" date="2015-09" db="EMBL/GenBank/DDBJ databases">
        <authorList>
            <consortium name="Swine Surveillance"/>
        </authorList>
    </citation>
    <scope>NUCLEOTIDE SEQUENCE [LARGE SCALE GENOMIC DNA]</scope>
    <source>
        <strain evidence="2 4">CECT 8399</strain>
    </source>
</reference>
<sequence length="66" mass="7792">MSKLNTEELKLAGLTRKETAMEKTARAAREILEDENEMRRNKIERLRRSRLQYERGNPPSKDSEDT</sequence>
<dbReference type="Proteomes" id="UP001058514">
    <property type="component" value="Chromosome"/>
</dbReference>
<accession>A0A0P1HAX3</accession>
<evidence type="ECO:0000313" key="4">
    <source>
        <dbReference type="Proteomes" id="UP000051326"/>
    </source>
</evidence>
<dbReference type="Proteomes" id="UP000051326">
    <property type="component" value="Unassembled WGS sequence"/>
</dbReference>
<feature type="region of interest" description="Disordered" evidence="1">
    <location>
        <begin position="44"/>
        <end position="66"/>
    </location>
</feature>
<gene>
    <name evidence="3" type="ORF">K3718_13725</name>
    <name evidence="2" type="ORF">PHA8399_02594</name>
</gene>
<keyword evidence="5" id="KW-1185">Reference proteome</keyword>
<organism evidence="2 4">
    <name type="scientific">Leisingera aquaemixtae</name>
    <dbReference type="NCBI Taxonomy" id="1396826"/>
    <lineage>
        <taxon>Bacteria</taxon>
        <taxon>Pseudomonadati</taxon>
        <taxon>Pseudomonadota</taxon>
        <taxon>Alphaproteobacteria</taxon>
        <taxon>Rhodobacterales</taxon>
        <taxon>Roseobacteraceae</taxon>
        <taxon>Leisingera</taxon>
    </lineage>
</organism>
<evidence type="ECO:0000313" key="2">
    <source>
        <dbReference type="EMBL" id="CUI00462.1"/>
    </source>
</evidence>
<evidence type="ECO:0000313" key="3">
    <source>
        <dbReference type="EMBL" id="UWQ40606.1"/>
    </source>
</evidence>
<proteinExistence type="predicted"/>
<evidence type="ECO:0000313" key="5">
    <source>
        <dbReference type="Proteomes" id="UP001058514"/>
    </source>
</evidence>
<protein>
    <submittedName>
        <fullName evidence="2">Uncharacterized protein</fullName>
    </submittedName>
</protein>
<evidence type="ECO:0000256" key="1">
    <source>
        <dbReference type="SAM" id="MobiDB-lite"/>
    </source>
</evidence>
<name>A0A0P1HAX3_9RHOB</name>
<reference evidence="3" key="2">
    <citation type="submission" date="2021-08" db="EMBL/GenBank/DDBJ databases">
        <authorList>
            <person name="Nwanade C."/>
            <person name="Wang M."/>
            <person name="Masoudi A."/>
            <person name="Yu Z."/>
            <person name="Liu J."/>
        </authorList>
    </citation>
    <scope>NUCLEOTIDE SEQUENCE</scope>
    <source>
        <strain evidence="3">S166</strain>
    </source>
</reference>
<dbReference type="EMBL" id="CP081051">
    <property type="protein sequence ID" value="UWQ40606.1"/>
    <property type="molecule type" value="Genomic_DNA"/>
</dbReference>